<reference evidence="2" key="1">
    <citation type="journal article" date="2023" name="Science">
        <title>Genome structures resolve the early diversification of teleost fishes.</title>
        <authorList>
            <person name="Parey E."/>
            <person name="Louis A."/>
            <person name="Montfort J."/>
            <person name="Bouchez O."/>
            <person name="Roques C."/>
            <person name="Iampietro C."/>
            <person name="Lluch J."/>
            <person name="Castinel A."/>
            <person name="Donnadieu C."/>
            <person name="Desvignes T."/>
            <person name="Floi Bucao C."/>
            <person name="Jouanno E."/>
            <person name="Wen M."/>
            <person name="Mejri S."/>
            <person name="Dirks R."/>
            <person name="Jansen H."/>
            <person name="Henkel C."/>
            <person name="Chen W.J."/>
            <person name="Zahm M."/>
            <person name="Cabau C."/>
            <person name="Klopp C."/>
            <person name="Thompson A.W."/>
            <person name="Robinson-Rechavi M."/>
            <person name="Braasch I."/>
            <person name="Lecointre G."/>
            <person name="Bobe J."/>
            <person name="Postlethwait J.H."/>
            <person name="Berthelot C."/>
            <person name="Roest Crollius H."/>
            <person name="Guiguen Y."/>
        </authorList>
    </citation>
    <scope>NUCLEOTIDE SEQUENCE</scope>
    <source>
        <strain evidence="2">NC1722</strain>
    </source>
</reference>
<evidence type="ECO:0000256" key="1">
    <source>
        <dbReference type="SAM" id="MobiDB-lite"/>
    </source>
</evidence>
<proteinExistence type="predicted"/>
<evidence type="ECO:0000313" key="3">
    <source>
        <dbReference type="Proteomes" id="UP001221898"/>
    </source>
</evidence>
<accession>A0AAD7RNV8</accession>
<dbReference type="Proteomes" id="UP001221898">
    <property type="component" value="Unassembled WGS sequence"/>
</dbReference>
<feature type="compositionally biased region" description="Basic and acidic residues" evidence="1">
    <location>
        <begin position="189"/>
        <end position="204"/>
    </location>
</feature>
<evidence type="ECO:0000313" key="2">
    <source>
        <dbReference type="EMBL" id="KAJ8387545.1"/>
    </source>
</evidence>
<sequence>MAVLEQCDEWAFVPPPGHVMPLPEEDLCCQKFQPNIFDPSRCFSCLRTRKQHSNVPPQEDSDGLSVVSSYCDVTRDRLGYEDGSLCILSPDCALYICDEEDSTTSTQDQCDYPDLSGSITSEEDYLHLQDALTDPAMTRLDSPPHRPSPRAWMDEARSRESFGRRAGSKEERERESGYFSLGRASGIKSLREKSPPPTFRHAEVGHPLPSTRSPEPKATIPFRNPDLGVPSQRRSSEPQSPDLPQTSSSPPSPATSRSSSPSRLVKEPQVSTHSLKSNAVTSQSKNRSSSSSISSNRRGLEARSPSPEHKKSSNHNRSPSPQRRRHMSSQSSLSESESSHISAGSGAVGFNKEEYAMMADLPKVKTIFQREVPGRLGRAQSRSPEREERYKPAR</sequence>
<keyword evidence="3" id="KW-1185">Reference proteome</keyword>
<feature type="region of interest" description="Disordered" evidence="1">
    <location>
        <begin position="371"/>
        <end position="394"/>
    </location>
</feature>
<organism evidence="2 3">
    <name type="scientific">Aldrovandia affinis</name>
    <dbReference type="NCBI Taxonomy" id="143900"/>
    <lineage>
        <taxon>Eukaryota</taxon>
        <taxon>Metazoa</taxon>
        <taxon>Chordata</taxon>
        <taxon>Craniata</taxon>
        <taxon>Vertebrata</taxon>
        <taxon>Euteleostomi</taxon>
        <taxon>Actinopterygii</taxon>
        <taxon>Neopterygii</taxon>
        <taxon>Teleostei</taxon>
        <taxon>Notacanthiformes</taxon>
        <taxon>Halosauridae</taxon>
        <taxon>Aldrovandia</taxon>
    </lineage>
</organism>
<feature type="compositionally biased region" description="Basic and acidic residues" evidence="1">
    <location>
        <begin position="298"/>
        <end position="311"/>
    </location>
</feature>
<dbReference type="AlphaFoldDB" id="A0AAD7RNV8"/>
<gene>
    <name evidence="2" type="ORF">AAFF_G00152410</name>
</gene>
<feature type="compositionally biased region" description="Polar residues" evidence="1">
    <location>
        <begin position="269"/>
        <end position="281"/>
    </location>
</feature>
<feature type="compositionally biased region" description="Low complexity" evidence="1">
    <location>
        <begin position="282"/>
        <end position="297"/>
    </location>
</feature>
<feature type="compositionally biased region" description="Low complexity" evidence="1">
    <location>
        <begin position="328"/>
        <end position="345"/>
    </location>
</feature>
<feature type="compositionally biased region" description="Basic and acidic residues" evidence="1">
    <location>
        <begin position="383"/>
        <end position="394"/>
    </location>
</feature>
<feature type="region of interest" description="Disordered" evidence="1">
    <location>
        <begin position="135"/>
        <end position="345"/>
    </location>
</feature>
<feature type="compositionally biased region" description="Basic and acidic residues" evidence="1">
    <location>
        <begin position="152"/>
        <end position="176"/>
    </location>
</feature>
<dbReference type="EMBL" id="JAINUG010000209">
    <property type="protein sequence ID" value="KAJ8387545.1"/>
    <property type="molecule type" value="Genomic_DNA"/>
</dbReference>
<comment type="caution">
    <text evidence="2">The sequence shown here is derived from an EMBL/GenBank/DDBJ whole genome shotgun (WGS) entry which is preliminary data.</text>
</comment>
<protein>
    <submittedName>
        <fullName evidence="2">Uncharacterized protein</fullName>
    </submittedName>
</protein>
<name>A0AAD7RNV8_9TELE</name>
<feature type="compositionally biased region" description="Low complexity" evidence="1">
    <location>
        <begin position="230"/>
        <end position="263"/>
    </location>
</feature>